<dbReference type="InterPro" id="IPR009061">
    <property type="entry name" value="DNA-bd_dom_put_sf"/>
</dbReference>
<dbReference type="SUPFAM" id="SSF46955">
    <property type="entry name" value="Putative DNA-binding domain"/>
    <property type="match status" value="1"/>
</dbReference>
<sequence length="73" mass="8119">MMQSHTHLTARQLAELLNVSKRTLETLIADGQAPAHYLIGRTRRWDPVVVQAWVAERTAARTEKLLGADIGGK</sequence>
<proteinExistence type="predicted"/>
<feature type="domain" description="Helix-turn-helix" evidence="1">
    <location>
        <begin position="8"/>
        <end position="57"/>
    </location>
</feature>
<dbReference type="NCBIfam" id="TIGR01764">
    <property type="entry name" value="excise"/>
    <property type="match status" value="1"/>
</dbReference>
<organism evidence="2 3">
    <name type="scientific">Chitinimonas viridis</name>
    <dbReference type="NCBI Taxonomy" id="664880"/>
    <lineage>
        <taxon>Bacteria</taxon>
        <taxon>Pseudomonadati</taxon>
        <taxon>Pseudomonadota</taxon>
        <taxon>Betaproteobacteria</taxon>
        <taxon>Neisseriales</taxon>
        <taxon>Chitinibacteraceae</taxon>
        <taxon>Chitinimonas</taxon>
    </lineage>
</organism>
<dbReference type="Proteomes" id="UP001180081">
    <property type="component" value="Unassembled WGS sequence"/>
</dbReference>
<evidence type="ECO:0000313" key="3">
    <source>
        <dbReference type="Proteomes" id="UP001180081"/>
    </source>
</evidence>
<dbReference type="InterPro" id="IPR010093">
    <property type="entry name" value="SinI_DNA-bd"/>
</dbReference>
<dbReference type="Pfam" id="PF12728">
    <property type="entry name" value="HTH_17"/>
    <property type="match status" value="1"/>
</dbReference>
<evidence type="ECO:0000313" key="2">
    <source>
        <dbReference type="EMBL" id="MDN3576394.1"/>
    </source>
</evidence>
<name>A0ABT8B309_9NEIS</name>
<dbReference type="RefSeq" id="WP_290331955.1">
    <property type="nucleotide sequence ID" value="NZ_JAUFPU010000004.1"/>
</dbReference>
<accession>A0ABT8B309</accession>
<protein>
    <submittedName>
        <fullName evidence="2">Helix-turn-helix domain-containing protein</fullName>
    </submittedName>
</protein>
<gene>
    <name evidence="2" type="ORF">QWZ03_06405</name>
</gene>
<reference evidence="2" key="2">
    <citation type="submission" date="2023-06" db="EMBL/GenBank/DDBJ databases">
        <authorList>
            <person name="Lucena T."/>
            <person name="Sun Q."/>
        </authorList>
    </citation>
    <scope>NUCLEOTIDE SEQUENCE</scope>
    <source>
        <strain evidence="2">CECT 7703</strain>
    </source>
</reference>
<keyword evidence="3" id="KW-1185">Reference proteome</keyword>
<dbReference type="InterPro" id="IPR036388">
    <property type="entry name" value="WH-like_DNA-bd_sf"/>
</dbReference>
<comment type="caution">
    <text evidence="2">The sequence shown here is derived from an EMBL/GenBank/DDBJ whole genome shotgun (WGS) entry which is preliminary data.</text>
</comment>
<dbReference type="Gene3D" id="1.10.10.10">
    <property type="entry name" value="Winged helix-like DNA-binding domain superfamily/Winged helix DNA-binding domain"/>
    <property type="match status" value="1"/>
</dbReference>
<dbReference type="EMBL" id="JAUFPU010000004">
    <property type="protein sequence ID" value="MDN3576394.1"/>
    <property type="molecule type" value="Genomic_DNA"/>
</dbReference>
<evidence type="ECO:0000259" key="1">
    <source>
        <dbReference type="Pfam" id="PF12728"/>
    </source>
</evidence>
<reference evidence="2" key="1">
    <citation type="journal article" date="2014" name="Int. J. Syst. Evol. Microbiol.">
        <title>Complete genome of a new Firmicutes species belonging to the dominant human colonic microbiota ('Ruminococcus bicirculans') reveals two chromosomes and a selective capacity to utilize plant glucans.</title>
        <authorList>
            <consortium name="NISC Comparative Sequencing Program"/>
            <person name="Wegmann U."/>
            <person name="Louis P."/>
            <person name="Goesmann A."/>
            <person name="Henrissat B."/>
            <person name="Duncan S.H."/>
            <person name="Flint H.J."/>
        </authorList>
    </citation>
    <scope>NUCLEOTIDE SEQUENCE</scope>
    <source>
        <strain evidence="2">CECT 7703</strain>
    </source>
</reference>
<dbReference type="InterPro" id="IPR041657">
    <property type="entry name" value="HTH_17"/>
</dbReference>